<accession>A0ABR2KFU8</accession>
<sequence length="807" mass="94301">MINLPSGQEDFRQLRENGNILYVDKTYFIKEWWESYDKVTLISRPKCFGKTLNMSMLDYFFSNQYTNTRHLFTNLFISSEREIMEHQNQHPVIFLSFNDLKNGDFDFVKSQIKMKIWQIYLLFKNQLMESDHLDVTEKLFVESMKPDMSDFVAIHSIQYLCNFLNKVYENQRAIVILDEYDILFSENWSLSTFCEEIKNFCFNFISSTFKDNKCMLKGIITGVMNIALYTNNISFYTMASTKYSNCFGFTKDEVFELAKLYNFESKIDEIEKWYGGYLLDNSEVIYNPFSIIHFLNEPNTFSNFWFSTINNNFLREILKEGNLNIKDSLIKLIQGKCIRKELSRNSVLYDCNVKNEESIWIFFLSYGYLTIEKVEDSRNCGKLNFTLKFPNCEVGESFNDLVVEMFNSLNLCLNEFIEFLFASDFLNMESFVNGYFERCLSFFDHSQFNSEIIFHTLVLGVAANIQNLFDVSLCNQNANGECFYVVLKPSTQEQHLFILLFKKQFECRVTNSLKSTFNKICQHEIETINFPSEKVKKFIFVFNSQECKVISEEALENMNIENDHEDELLASNKSKSRADLSVGSFNFHDRYKSHKKRKVGRPSISSPVVLNTVAPTVIAADYVNPYNTRSKDKAKEGNTQENNANETNDNNDNNKNKEEEEIDDFEDDDDDDDREFKMSSYGSHYTKKKKDGFDRRKFTSFHLKDEVYVIDPNGVDLWEGIIINNKPGSIFGIHYPGFPNDDEIIKGCARLLRRTPINDRIFHKQEELRNKLNVEKAFERAGDEEHVNNKVGPSHGDANNVVVESNS</sequence>
<dbReference type="PANTHER" id="PTHR34825:SF1">
    <property type="entry name" value="AAA-ATPASE-LIKE DOMAIN-CONTAINING PROTEIN"/>
    <property type="match status" value="1"/>
</dbReference>
<comment type="caution">
    <text evidence="3">The sequence shown here is derived from an EMBL/GenBank/DDBJ whole genome shotgun (WGS) entry which is preliminary data.</text>
</comment>
<feature type="region of interest" description="Disordered" evidence="1">
    <location>
        <begin position="785"/>
        <end position="807"/>
    </location>
</feature>
<dbReference type="Pfam" id="PF09820">
    <property type="entry name" value="AAA-ATPase_like"/>
    <property type="match status" value="1"/>
</dbReference>
<dbReference type="Proteomes" id="UP001470230">
    <property type="component" value="Unassembled WGS sequence"/>
</dbReference>
<keyword evidence="4" id="KW-1185">Reference proteome</keyword>
<evidence type="ECO:0000313" key="4">
    <source>
        <dbReference type="Proteomes" id="UP001470230"/>
    </source>
</evidence>
<protein>
    <recommendedName>
        <fullName evidence="2">AAA-ATPase-like domain-containing protein</fullName>
    </recommendedName>
</protein>
<feature type="compositionally biased region" description="Low complexity" evidence="1">
    <location>
        <begin position="641"/>
        <end position="651"/>
    </location>
</feature>
<evidence type="ECO:0000256" key="1">
    <source>
        <dbReference type="SAM" id="MobiDB-lite"/>
    </source>
</evidence>
<dbReference type="PANTHER" id="PTHR34825">
    <property type="entry name" value="CONSERVED PROTEIN, WITH A WEAK D-GALACTARATE DEHYDRATASE/ALTRONATE HYDROLASE DOMAIN"/>
    <property type="match status" value="1"/>
</dbReference>
<name>A0ABR2KFU8_9EUKA</name>
<feature type="domain" description="AAA-ATPase-like" evidence="2">
    <location>
        <begin position="5"/>
        <end position="227"/>
    </location>
</feature>
<feature type="compositionally biased region" description="Acidic residues" evidence="1">
    <location>
        <begin position="659"/>
        <end position="673"/>
    </location>
</feature>
<gene>
    <name evidence="3" type="ORF">M9Y10_034710</name>
</gene>
<evidence type="ECO:0000259" key="2">
    <source>
        <dbReference type="Pfam" id="PF09820"/>
    </source>
</evidence>
<reference evidence="3 4" key="1">
    <citation type="submission" date="2024-04" db="EMBL/GenBank/DDBJ databases">
        <title>Tritrichomonas musculus Genome.</title>
        <authorList>
            <person name="Alves-Ferreira E."/>
            <person name="Grigg M."/>
            <person name="Lorenzi H."/>
            <person name="Galac M."/>
        </authorList>
    </citation>
    <scope>NUCLEOTIDE SEQUENCE [LARGE SCALE GENOMIC DNA]</scope>
    <source>
        <strain evidence="3 4">EAF2021</strain>
    </source>
</reference>
<proteinExistence type="predicted"/>
<feature type="region of interest" description="Disordered" evidence="1">
    <location>
        <begin position="628"/>
        <end position="678"/>
    </location>
</feature>
<dbReference type="InterPro" id="IPR018631">
    <property type="entry name" value="AAA-ATPase-like_dom"/>
</dbReference>
<organism evidence="3 4">
    <name type="scientific">Tritrichomonas musculus</name>
    <dbReference type="NCBI Taxonomy" id="1915356"/>
    <lineage>
        <taxon>Eukaryota</taxon>
        <taxon>Metamonada</taxon>
        <taxon>Parabasalia</taxon>
        <taxon>Tritrichomonadida</taxon>
        <taxon>Tritrichomonadidae</taxon>
        <taxon>Tritrichomonas</taxon>
    </lineage>
</organism>
<evidence type="ECO:0000313" key="3">
    <source>
        <dbReference type="EMBL" id="KAK8889954.1"/>
    </source>
</evidence>
<feature type="compositionally biased region" description="Basic and acidic residues" evidence="1">
    <location>
        <begin position="629"/>
        <end position="638"/>
    </location>
</feature>
<dbReference type="EMBL" id="JAPFFF010000005">
    <property type="protein sequence ID" value="KAK8889954.1"/>
    <property type="molecule type" value="Genomic_DNA"/>
</dbReference>